<dbReference type="GO" id="GO:0003677">
    <property type="term" value="F:DNA binding"/>
    <property type="evidence" value="ECO:0007669"/>
    <property type="project" value="InterPro"/>
</dbReference>
<dbReference type="Gene3D" id="1.10.10.10">
    <property type="entry name" value="Winged helix-like DNA-binding domain superfamily/Winged helix DNA-binding domain"/>
    <property type="match status" value="1"/>
</dbReference>
<dbReference type="GO" id="GO:0004016">
    <property type="term" value="F:adenylate cyclase activity"/>
    <property type="evidence" value="ECO:0007669"/>
    <property type="project" value="TreeGrafter"/>
</dbReference>
<dbReference type="GO" id="GO:0006355">
    <property type="term" value="P:regulation of DNA-templated transcription"/>
    <property type="evidence" value="ECO:0007669"/>
    <property type="project" value="InterPro"/>
</dbReference>
<organism evidence="5 6">
    <name type="scientific">Streptomyces griseofuscus</name>
    <dbReference type="NCBI Taxonomy" id="146922"/>
    <lineage>
        <taxon>Bacteria</taxon>
        <taxon>Bacillati</taxon>
        <taxon>Actinomycetota</taxon>
        <taxon>Actinomycetes</taxon>
        <taxon>Kitasatosporales</taxon>
        <taxon>Streptomycetaceae</taxon>
        <taxon>Streptomyces</taxon>
    </lineage>
</organism>
<proteinExistence type="predicted"/>
<reference evidence="5 6" key="1">
    <citation type="submission" date="2017-10" db="EMBL/GenBank/DDBJ databases">
        <title>Draft genome of actinobacteria isolated from guarana (Paullinia cupana (Mart.) Ducke.</title>
        <authorList>
            <person name="Siqueira K.A."/>
            <person name="Liotti R.G."/>
            <person name="Mendes T.A."/>
            <person name="Soares M.A."/>
        </authorList>
    </citation>
    <scope>NUCLEOTIDE SEQUENCE [LARGE SCALE GENOMIC DNA]</scope>
    <source>
        <strain evidence="5 6">199</strain>
    </source>
</reference>
<dbReference type="PROSITE" id="PS50043">
    <property type="entry name" value="HTH_LUXR_2"/>
    <property type="match status" value="1"/>
</dbReference>
<dbReference type="Proteomes" id="UP000276379">
    <property type="component" value="Unassembled WGS sequence"/>
</dbReference>
<protein>
    <recommendedName>
        <fullName evidence="4">HTH luxR-type domain-containing protein</fullName>
    </recommendedName>
</protein>
<accession>A0A426RWP7</accession>
<dbReference type="Pfam" id="PF13191">
    <property type="entry name" value="AAA_16"/>
    <property type="match status" value="1"/>
</dbReference>
<dbReference type="Gene3D" id="1.25.40.10">
    <property type="entry name" value="Tetratricopeptide repeat domain"/>
    <property type="match status" value="1"/>
</dbReference>
<dbReference type="SUPFAM" id="SSF52540">
    <property type="entry name" value="P-loop containing nucleoside triphosphate hydrolases"/>
    <property type="match status" value="1"/>
</dbReference>
<dbReference type="Pfam" id="PF00196">
    <property type="entry name" value="GerE"/>
    <property type="match status" value="1"/>
</dbReference>
<dbReference type="EMBL" id="PDES01000020">
    <property type="protein sequence ID" value="RRQ79021.1"/>
    <property type="molecule type" value="Genomic_DNA"/>
</dbReference>
<dbReference type="GO" id="GO:0005524">
    <property type="term" value="F:ATP binding"/>
    <property type="evidence" value="ECO:0007669"/>
    <property type="project" value="UniProtKB-KW"/>
</dbReference>
<dbReference type="AlphaFoldDB" id="A0A426RWP7"/>
<dbReference type="InterPro" id="IPR027417">
    <property type="entry name" value="P-loop_NTPase"/>
</dbReference>
<dbReference type="CDD" id="cd06170">
    <property type="entry name" value="LuxR_C_like"/>
    <property type="match status" value="1"/>
</dbReference>
<dbReference type="SMART" id="SM00421">
    <property type="entry name" value="HTH_LUXR"/>
    <property type="match status" value="1"/>
</dbReference>
<evidence type="ECO:0000256" key="3">
    <source>
        <dbReference type="SAM" id="MobiDB-lite"/>
    </source>
</evidence>
<evidence type="ECO:0000256" key="2">
    <source>
        <dbReference type="ARBA" id="ARBA00022840"/>
    </source>
</evidence>
<feature type="compositionally biased region" description="Low complexity" evidence="3">
    <location>
        <begin position="84"/>
        <end position="93"/>
    </location>
</feature>
<evidence type="ECO:0000259" key="4">
    <source>
        <dbReference type="PROSITE" id="PS50043"/>
    </source>
</evidence>
<feature type="region of interest" description="Disordered" evidence="3">
    <location>
        <begin position="270"/>
        <end position="293"/>
    </location>
</feature>
<dbReference type="SUPFAM" id="SSF48452">
    <property type="entry name" value="TPR-like"/>
    <property type="match status" value="1"/>
</dbReference>
<dbReference type="InterPro" id="IPR011990">
    <property type="entry name" value="TPR-like_helical_dom_sf"/>
</dbReference>
<comment type="caution">
    <text evidence="5">The sequence shown here is derived from an EMBL/GenBank/DDBJ whole genome shotgun (WGS) entry which is preliminary data.</text>
</comment>
<keyword evidence="1" id="KW-0547">Nucleotide-binding</keyword>
<name>A0A426RWP7_9ACTN</name>
<dbReference type="GO" id="GO:0005737">
    <property type="term" value="C:cytoplasm"/>
    <property type="evidence" value="ECO:0007669"/>
    <property type="project" value="TreeGrafter"/>
</dbReference>
<feature type="domain" description="HTH luxR-type" evidence="4">
    <location>
        <begin position="1077"/>
        <end position="1142"/>
    </location>
</feature>
<evidence type="ECO:0000313" key="5">
    <source>
        <dbReference type="EMBL" id="RRQ79021.1"/>
    </source>
</evidence>
<dbReference type="SUPFAM" id="SSF46894">
    <property type="entry name" value="C-terminal effector domain of the bipartite response regulators"/>
    <property type="match status" value="1"/>
</dbReference>
<feature type="compositionally biased region" description="Low complexity" evidence="3">
    <location>
        <begin position="708"/>
        <end position="724"/>
    </location>
</feature>
<gene>
    <name evidence="5" type="ORF">CQW44_35620</name>
</gene>
<dbReference type="InterPro" id="IPR041664">
    <property type="entry name" value="AAA_16"/>
</dbReference>
<dbReference type="PANTHER" id="PTHR16305">
    <property type="entry name" value="TESTICULAR SOLUBLE ADENYLYL CYCLASE"/>
    <property type="match status" value="1"/>
</dbReference>
<evidence type="ECO:0000313" key="6">
    <source>
        <dbReference type="Proteomes" id="UP000276379"/>
    </source>
</evidence>
<dbReference type="PRINTS" id="PR00038">
    <property type="entry name" value="HTHLUXR"/>
</dbReference>
<dbReference type="InterPro" id="IPR016032">
    <property type="entry name" value="Sig_transdc_resp-reg_C-effctor"/>
</dbReference>
<dbReference type="InterPro" id="IPR000792">
    <property type="entry name" value="Tscrpt_reg_LuxR_C"/>
</dbReference>
<keyword evidence="6" id="KW-1185">Reference proteome</keyword>
<evidence type="ECO:0000256" key="1">
    <source>
        <dbReference type="ARBA" id="ARBA00022741"/>
    </source>
</evidence>
<feature type="region of interest" description="Disordered" evidence="3">
    <location>
        <begin position="1"/>
        <end position="102"/>
    </location>
</feature>
<dbReference type="InterPro" id="IPR036388">
    <property type="entry name" value="WH-like_DNA-bd_sf"/>
</dbReference>
<keyword evidence="2" id="KW-0067">ATP-binding</keyword>
<feature type="region of interest" description="Disordered" evidence="3">
    <location>
        <begin position="675"/>
        <end position="724"/>
    </location>
</feature>
<sequence length="1148" mass="121687">MKRPGEEMDPWGEFTFSAGSARRFSARGRFASRRRMSGRVEGSGAPEPHHRVRLRHNPRSAPRPCHDGVTSGDPSATLPDDTPTTWSGTSSHRGGSGRAEGMTTGWKRSLFAHGPLERFPEELPGFSPFRRPGTGIRIPVGGGLMARRGAPSLWSVPLRRRGSGVRGIGCRSTVQRGNRCQDRGGDYVEMCTGRLSESRALRAAADSARAGTATVVLVQGAPGIGKTTLVRQFLAGLSDFTVLDSTATPPPAASDVDFLSRLLHRAAVRVPDRSPAGGPSARASKNPAAVPSGPRALRELLDTSAAPWALFVDDAQWADSPSLKALLEAAREGGPLCLVLAARHSHGWDEEVLHALHTVAPLTHIALAELPEAEAAALVATALGDLADDVLTGRLVQRSGGHPLYLRSLLDGHGTARPGDPDRAALPASVVRRQLAGVPSGGVAALEALAVLGGSATVPVLSTVLGAPDCTFALDPLVHEEFITRTDAQLPTVAITHGVFRDALYDTLPAVRRRALHLAAVDAVDERQGLAHRVAAAETVDARLAADLLETATHELAEGGLLHAARTLLSAASLSHADDHRTDHLLYGAVRLLFWAGADAELARHGHAVVTRRPCPWRDEALGLAEFAAGRLTSARRLLDQAQESLREAHPGQRAVVLTELALVHAILGQGEAARHHADKALRPAPPAGEAGLYGPVGRRRETDPAVARPAPSGPADAGPPSGAVPDACARAPYVVVPPGLRQAARALAAYGTALWHGPGAGLDLLAGLPEDADRIGEEDLPALTVRGILRLADAQLSSATTDLTMVTARRRSAAARLLGTSASVHLAMCHLLGGDWNRAAREVGTALDDEQGRCFDAPALWSLRSVLDAFRGNERAAETSLRQAQHLAGPLDFGGPQYHMAMARAMRARARGDHRGVVDALQMLAERSAHSERVRIVSTSWLPFLAESLVSCGLADLARAAMAELKSTGDDASNPHLRVADAWLDGRTAEAADAHEDALGRYTEAVGLLGPGRDIPLIRGLLEIARGRVSAALGRAGSATAHFDSAEDLFTRLGARPFLEECRAERRACAPERGDTPDLDHLLTGREREVARLVGLGCTNREIADELTLSVKTIEYHLRSVFVKLGMRSRRELRRRVQGAGGGDGHR</sequence>
<dbReference type="Gene3D" id="3.40.50.300">
    <property type="entry name" value="P-loop containing nucleotide triphosphate hydrolases"/>
    <property type="match status" value="1"/>
</dbReference>
<feature type="compositionally biased region" description="Basic residues" evidence="3">
    <location>
        <begin position="24"/>
        <end position="37"/>
    </location>
</feature>
<dbReference type="PANTHER" id="PTHR16305:SF35">
    <property type="entry name" value="TRANSCRIPTIONAL ACTIVATOR DOMAIN"/>
    <property type="match status" value="1"/>
</dbReference>
<dbReference type="PROSITE" id="PS00622">
    <property type="entry name" value="HTH_LUXR_1"/>
    <property type="match status" value="1"/>
</dbReference>